<evidence type="ECO:0000256" key="2">
    <source>
        <dbReference type="ARBA" id="ARBA00023134"/>
    </source>
</evidence>
<reference evidence="4 5" key="2">
    <citation type="submission" date="2010-03" db="EMBL/GenBank/DDBJ databases">
        <authorList>
            <person name="Pajon A."/>
        </authorList>
    </citation>
    <scope>NUCLEOTIDE SEQUENCE [LARGE SCALE GENOMIC DNA]</scope>
    <source>
        <strain evidence="4 5">XB6B4</strain>
    </source>
</reference>
<dbReference type="AlphaFoldDB" id="D4KW86"/>
<protein>
    <submittedName>
        <fullName evidence="4">Flagellar GTP-binding protein</fullName>
    </submittedName>
</protein>
<keyword evidence="4" id="KW-0282">Flagellum</keyword>
<dbReference type="SMART" id="SM00962">
    <property type="entry name" value="SRP54"/>
    <property type="match status" value="1"/>
</dbReference>
<dbReference type="PATRIC" id="fig|718255.3.peg.2162"/>
<keyword evidence="4" id="KW-0966">Cell projection</keyword>
<dbReference type="Proteomes" id="UP000008953">
    <property type="component" value="Chromosome"/>
</dbReference>
<feature type="domain" description="SRP54-type proteins GTP-binding" evidence="3">
    <location>
        <begin position="1"/>
        <end position="93"/>
    </location>
</feature>
<dbReference type="InterPro" id="IPR000897">
    <property type="entry name" value="SRP54_GTPase_dom"/>
</dbReference>
<name>D4KW86_9FIRM</name>
<keyword evidence="2" id="KW-0342">GTP-binding</keyword>
<dbReference type="GO" id="GO:0005525">
    <property type="term" value="F:GTP binding"/>
    <property type="evidence" value="ECO:0007669"/>
    <property type="project" value="UniProtKB-KW"/>
</dbReference>
<keyword evidence="1" id="KW-0547">Nucleotide-binding</keyword>
<dbReference type="InterPro" id="IPR027417">
    <property type="entry name" value="P-loop_NTPase"/>
</dbReference>
<dbReference type="EMBL" id="FP929050">
    <property type="protein sequence ID" value="CBL11626.1"/>
    <property type="molecule type" value="Genomic_DNA"/>
</dbReference>
<dbReference type="SUPFAM" id="SSF52540">
    <property type="entry name" value="P-loop containing nucleoside triphosphate hydrolases"/>
    <property type="match status" value="1"/>
</dbReference>
<evidence type="ECO:0000313" key="4">
    <source>
        <dbReference type="EMBL" id="CBL11626.1"/>
    </source>
</evidence>
<sequence length="95" mass="10854">MLAGLDAAYEREVYLVVSATTKYKDLLEIADRYKEIADYKLIFTKLDETEAYGNIYNIKMYSGAPLSYMTNGQNVPDDIEEFNTQKIVKQLLGGR</sequence>
<dbReference type="KEGG" id="rix:RO1_09570"/>
<organism evidence="4 5">
    <name type="scientific">Roseburia intestinalis XB6B4</name>
    <dbReference type="NCBI Taxonomy" id="718255"/>
    <lineage>
        <taxon>Bacteria</taxon>
        <taxon>Bacillati</taxon>
        <taxon>Bacillota</taxon>
        <taxon>Clostridia</taxon>
        <taxon>Lachnospirales</taxon>
        <taxon>Lachnospiraceae</taxon>
        <taxon>Roseburia</taxon>
    </lineage>
</organism>
<evidence type="ECO:0000259" key="3">
    <source>
        <dbReference type="SMART" id="SM00962"/>
    </source>
</evidence>
<dbReference type="GO" id="GO:0006614">
    <property type="term" value="P:SRP-dependent cotranslational protein targeting to membrane"/>
    <property type="evidence" value="ECO:0007669"/>
    <property type="project" value="InterPro"/>
</dbReference>
<dbReference type="HOGENOM" id="CLU_2371021_0_0_9"/>
<proteinExistence type="predicted"/>
<gene>
    <name evidence="4" type="ORF">RO1_09570</name>
</gene>
<accession>D4KW86</accession>
<dbReference type="Gene3D" id="3.40.50.300">
    <property type="entry name" value="P-loop containing nucleotide triphosphate hydrolases"/>
    <property type="match status" value="1"/>
</dbReference>
<reference evidence="4 5" key="1">
    <citation type="submission" date="2010-03" db="EMBL/GenBank/DDBJ databases">
        <title>The genome sequence of Roseburia intestinalis XB6B4.</title>
        <authorList>
            <consortium name="metaHIT consortium -- http://www.metahit.eu/"/>
            <person name="Pajon A."/>
            <person name="Turner K."/>
            <person name="Parkhill J."/>
            <person name="Bernalier A."/>
        </authorList>
    </citation>
    <scope>NUCLEOTIDE SEQUENCE [LARGE SCALE GENOMIC DNA]</scope>
    <source>
        <strain evidence="4 5">XB6B4</strain>
    </source>
</reference>
<evidence type="ECO:0000256" key="1">
    <source>
        <dbReference type="ARBA" id="ARBA00022741"/>
    </source>
</evidence>
<dbReference type="Pfam" id="PF00448">
    <property type="entry name" value="SRP54"/>
    <property type="match status" value="1"/>
</dbReference>
<keyword evidence="4" id="KW-0969">Cilium</keyword>
<evidence type="ECO:0000313" key="5">
    <source>
        <dbReference type="Proteomes" id="UP000008953"/>
    </source>
</evidence>